<feature type="transmembrane region" description="Helical" evidence="7">
    <location>
        <begin position="173"/>
        <end position="192"/>
    </location>
</feature>
<keyword evidence="6 7" id="KW-0472">Membrane</keyword>
<comment type="subcellular location">
    <subcellularLocation>
        <location evidence="1">Cell membrane</location>
        <topology evidence="1">Multi-pass membrane protein</topology>
    </subcellularLocation>
</comment>
<evidence type="ECO:0000256" key="6">
    <source>
        <dbReference type="ARBA" id="ARBA00023136"/>
    </source>
</evidence>
<sequence>VNKWIKYTEAKCISFTSRIAFGGVLFMLVIAGVTILDIFLRASLNSPISAMNEIVAMVFAIAIAACFPVGIAKRVHLRVNVLSTYFSENLNLWLTAIGSLVLFWMFALLAWRIGFYSMEMNLRGAVTTILTIPKGPFLWVVTLLCGISAMVQYVVFAGDAAAACRRLPSSNQITLLVLVGGLATTLMVVGTFDNVATTISNPAKAAPEMTALIIFAVVWCLLLMIMPIGAV</sequence>
<accession>A0A382ZXD7</accession>
<feature type="transmembrane region" description="Helical" evidence="7">
    <location>
        <begin position="137"/>
        <end position="161"/>
    </location>
</feature>
<keyword evidence="2" id="KW-0813">Transport</keyword>
<keyword evidence="3" id="KW-1003">Cell membrane</keyword>
<feature type="domain" description="Tripartite ATP-independent periplasmic transporters DctQ component" evidence="8">
    <location>
        <begin position="30"/>
        <end position="156"/>
    </location>
</feature>
<evidence type="ECO:0000256" key="3">
    <source>
        <dbReference type="ARBA" id="ARBA00022475"/>
    </source>
</evidence>
<protein>
    <recommendedName>
        <fullName evidence="8">Tripartite ATP-independent periplasmic transporters DctQ component domain-containing protein</fullName>
    </recommendedName>
</protein>
<dbReference type="Pfam" id="PF04290">
    <property type="entry name" value="DctQ"/>
    <property type="match status" value="1"/>
</dbReference>
<evidence type="ECO:0000256" key="5">
    <source>
        <dbReference type="ARBA" id="ARBA00022989"/>
    </source>
</evidence>
<evidence type="ECO:0000313" key="9">
    <source>
        <dbReference type="EMBL" id="SVE00174.1"/>
    </source>
</evidence>
<evidence type="ECO:0000256" key="4">
    <source>
        <dbReference type="ARBA" id="ARBA00022692"/>
    </source>
</evidence>
<reference evidence="9" key="1">
    <citation type="submission" date="2018-05" db="EMBL/GenBank/DDBJ databases">
        <authorList>
            <person name="Lanie J.A."/>
            <person name="Ng W.-L."/>
            <person name="Kazmierczak K.M."/>
            <person name="Andrzejewski T.M."/>
            <person name="Davidsen T.M."/>
            <person name="Wayne K.J."/>
            <person name="Tettelin H."/>
            <person name="Glass J.I."/>
            <person name="Rusch D."/>
            <person name="Podicherti R."/>
            <person name="Tsui H.-C.T."/>
            <person name="Winkler M.E."/>
        </authorList>
    </citation>
    <scope>NUCLEOTIDE SEQUENCE</scope>
</reference>
<organism evidence="9">
    <name type="scientific">marine metagenome</name>
    <dbReference type="NCBI Taxonomy" id="408172"/>
    <lineage>
        <taxon>unclassified sequences</taxon>
        <taxon>metagenomes</taxon>
        <taxon>ecological metagenomes</taxon>
    </lineage>
</organism>
<dbReference type="AlphaFoldDB" id="A0A382ZXD7"/>
<name>A0A382ZXD7_9ZZZZ</name>
<evidence type="ECO:0000256" key="7">
    <source>
        <dbReference type="SAM" id="Phobius"/>
    </source>
</evidence>
<feature type="non-terminal residue" evidence="9">
    <location>
        <position position="1"/>
    </location>
</feature>
<keyword evidence="4 7" id="KW-0812">Transmembrane</keyword>
<feature type="transmembrane region" description="Helical" evidence="7">
    <location>
        <begin position="92"/>
        <end position="117"/>
    </location>
</feature>
<evidence type="ECO:0000256" key="2">
    <source>
        <dbReference type="ARBA" id="ARBA00022448"/>
    </source>
</evidence>
<feature type="transmembrane region" description="Helical" evidence="7">
    <location>
        <begin position="54"/>
        <end position="72"/>
    </location>
</feature>
<feature type="transmembrane region" description="Helical" evidence="7">
    <location>
        <begin position="20"/>
        <end position="42"/>
    </location>
</feature>
<dbReference type="InterPro" id="IPR055348">
    <property type="entry name" value="DctQ"/>
</dbReference>
<feature type="non-terminal residue" evidence="9">
    <location>
        <position position="231"/>
    </location>
</feature>
<keyword evidence="5 7" id="KW-1133">Transmembrane helix</keyword>
<evidence type="ECO:0000259" key="8">
    <source>
        <dbReference type="Pfam" id="PF04290"/>
    </source>
</evidence>
<proteinExistence type="predicted"/>
<dbReference type="GO" id="GO:0005886">
    <property type="term" value="C:plasma membrane"/>
    <property type="evidence" value="ECO:0007669"/>
    <property type="project" value="UniProtKB-SubCell"/>
</dbReference>
<feature type="transmembrane region" description="Helical" evidence="7">
    <location>
        <begin position="212"/>
        <end position="230"/>
    </location>
</feature>
<dbReference type="EMBL" id="UINC01187447">
    <property type="protein sequence ID" value="SVE00174.1"/>
    <property type="molecule type" value="Genomic_DNA"/>
</dbReference>
<evidence type="ECO:0000256" key="1">
    <source>
        <dbReference type="ARBA" id="ARBA00004651"/>
    </source>
</evidence>
<gene>
    <name evidence="9" type="ORF">METZ01_LOCUS453028</name>
</gene>